<dbReference type="PRINTS" id="PR00394">
    <property type="entry name" value="RHSPROTEIN"/>
</dbReference>
<evidence type="ECO:0000259" key="3">
    <source>
        <dbReference type="Pfam" id="PF20148"/>
    </source>
</evidence>
<dbReference type="NCBIfam" id="TIGR01643">
    <property type="entry name" value="YD_repeat_2x"/>
    <property type="match status" value="6"/>
</dbReference>
<comment type="caution">
    <text evidence="5">The sequence shown here is derived from an EMBL/GenBank/DDBJ whole genome shotgun (WGS) entry which is preliminary data.</text>
</comment>
<dbReference type="InterPro" id="IPR045351">
    <property type="entry name" value="DUF6531"/>
</dbReference>
<sequence length="1343" mass="151752">MLLNFRSKTGDFYKIGPPRSRPGGIAQLTLSDAAAYEEWLNRTFRKTYQDQRQDWKALDTRQQEACAIAEPADRVFPRIAKALAEGELVVLFRPAEPAEQTVGVSGSAAAQPRVTQSDSQTSTDTGGGPSETMIAVNLTNPDIDDLECQGDPVAPSTGEEILEVTDFEVNAPMPLKWSRIYRSGNCNRDLGFGAGWSVDCLRYIWVEEEGVGVLDHQGRVVHFNALSPGEMGIQVSAGMRLEYKRDSRMILTERDGTAWRFATTDNHLWHPVSVQNLRGQQWRFQYDRDHRLDRIEVAPERYLQLQWTKSAPQARVRLSKILLCQEEHRSVLATYDYSEEGDLIASDSHHGRETYQYQGHLLTRRELPTGYGFSFRWQGQGPAARCLHSRGDDGHHEFRFDYQPDKYQTAVTDAFGNTQVFHYDNQGRITARQEPDGATCQWAYDEQSGLLVAYRLPDGRTTQYGYDAWGRKVIEQLPDGRQHRWHYNVMGFCTGEQTPDGLVTRRRFDSVGRLLSEERPDGSQWRYQYDANGWMTQATSETGEVRRIGYSPNGEVLADERQGNLHRYAFDSQGRVAGYLQQDLVTEYDYDGAKLLAVHQYPEQAPEHRRSRQFGYNDAGLLTTYTNAVGDTHRYDYAQLARPIAYRRPDGHSVGYDYDLEERLTRVTRADGNQWQLGWNARGKVDRCQAPDGRDIHFHYNEVGEIIRREHPDVWVQNVERDKGGRVTTQTSQGRDRAPVTRHYQYDRFGRRTHASCADRRVRWSWNTKGQVTEHHQDQHATSYTWTTGGHLETITLPDGTEVRYHYDKHGNWTQLDINGQPAIRRTLDNQGRETERQAGNNKQTQIHDRYGCLIKRRWQGKTPATRRYRWDAESRVEAVIDSQSGETYYERDAQGQLIKENDTTYHYDLGGNRVPEGGKVENDRLLETSDDKREYDTLGAEIRVIGKTTENRKFDAEGQLIEVKKPGVHVTYGYDALGRRAWRKNEAGTTTYLWHNDVLIGEQNPEGQWQWYIRDPKTDEPLLTLIDSEAHYYELDWRMMPIRLWDKDGERVWQANADAWGHCQPETPQGYVHQPIRLPGQFEDEFTEIVQNRFREYGPGTGRYLTSDPLGIAGGINNYRYTPNPIDYLDPLGLKSCMSEGVAPALAAAMEIAPVQEHVPAGQEVPHIALEAEGYKEPSFWGFVREEGLDVLMRTFQSVGGAGQVILGGVICYGSGGLGCVAGAAIGAKGVDNFQAGIRGTEAVAQQALVHVTGSEKVGTLLNAGTDLGTSVFGLTRSVPKIGALGNPERTLFRRDKAMHEAAFNQASDTGLAVEGVSSALTGYGAVGGENGTEKSVEGGKN</sequence>
<dbReference type="Pfam" id="PF05593">
    <property type="entry name" value="RHS_repeat"/>
    <property type="match status" value="3"/>
</dbReference>
<dbReference type="Proteomes" id="UP000601597">
    <property type="component" value="Unassembled WGS sequence"/>
</dbReference>
<feature type="domain" description="Teneurin-like YD-shell" evidence="4">
    <location>
        <begin position="743"/>
        <end position="815"/>
    </location>
</feature>
<evidence type="ECO:0000256" key="1">
    <source>
        <dbReference type="ARBA" id="ARBA00022737"/>
    </source>
</evidence>
<dbReference type="Pfam" id="PF20148">
    <property type="entry name" value="DUF6531"/>
    <property type="match status" value="1"/>
</dbReference>
<evidence type="ECO:0000259" key="4">
    <source>
        <dbReference type="Pfam" id="PF25023"/>
    </source>
</evidence>
<feature type="compositionally biased region" description="Low complexity" evidence="2">
    <location>
        <begin position="115"/>
        <end position="124"/>
    </location>
</feature>
<feature type="domain" description="Teneurin-like YD-shell" evidence="4">
    <location>
        <begin position="838"/>
        <end position="1109"/>
    </location>
</feature>
<dbReference type="NCBIfam" id="TIGR03696">
    <property type="entry name" value="Rhs_assc_core"/>
    <property type="match status" value="1"/>
</dbReference>
<dbReference type="EMBL" id="BMXV01000004">
    <property type="protein sequence ID" value="GGY72070.1"/>
    <property type="molecule type" value="Genomic_DNA"/>
</dbReference>
<accession>A0ABQ3B1T2</accession>
<evidence type="ECO:0000256" key="2">
    <source>
        <dbReference type="SAM" id="MobiDB-lite"/>
    </source>
</evidence>
<dbReference type="InterPro" id="IPR031325">
    <property type="entry name" value="RHS_repeat"/>
</dbReference>
<organism evidence="5 6">
    <name type="scientific">Marinobacter zhanjiangensis</name>
    <dbReference type="NCBI Taxonomy" id="578215"/>
    <lineage>
        <taxon>Bacteria</taxon>
        <taxon>Pseudomonadati</taxon>
        <taxon>Pseudomonadota</taxon>
        <taxon>Gammaproteobacteria</taxon>
        <taxon>Pseudomonadales</taxon>
        <taxon>Marinobacteraceae</taxon>
        <taxon>Marinobacter</taxon>
    </lineage>
</organism>
<gene>
    <name evidence="5" type="ORF">GCM10007071_18890</name>
</gene>
<keyword evidence="1" id="KW-0677">Repeat</keyword>
<dbReference type="PANTHER" id="PTHR32305">
    <property type="match status" value="1"/>
</dbReference>
<feature type="region of interest" description="Disordered" evidence="2">
    <location>
        <begin position="102"/>
        <end position="132"/>
    </location>
</feature>
<dbReference type="InterPro" id="IPR022385">
    <property type="entry name" value="Rhs_assc_core"/>
</dbReference>
<evidence type="ECO:0000313" key="5">
    <source>
        <dbReference type="EMBL" id="GGY72070.1"/>
    </source>
</evidence>
<dbReference type="InterPro" id="IPR006530">
    <property type="entry name" value="YD"/>
</dbReference>
<dbReference type="InterPro" id="IPR050708">
    <property type="entry name" value="T6SS_VgrG/RHS"/>
</dbReference>
<evidence type="ECO:0000313" key="6">
    <source>
        <dbReference type="Proteomes" id="UP000601597"/>
    </source>
</evidence>
<dbReference type="Gene3D" id="2.180.10.10">
    <property type="entry name" value="RHS repeat-associated core"/>
    <property type="match status" value="2"/>
</dbReference>
<feature type="domain" description="DUF6531" evidence="3">
    <location>
        <begin position="150"/>
        <end position="223"/>
    </location>
</feature>
<reference evidence="6" key="1">
    <citation type="journal article" date="2019" name="Int. J. Syst. Evol. Microbiol.">
        <title>The Global Catalogue of Microorganisms (GCM) 10K type strain sequencing project: providing services to taxonomists for standard genome sequencing and annotation.</title>
        <authorList>
            <consortium name="The Broad Institute Genomics Platform"/>
            <consortium name="The Broad Institute Genome Sequencing Center for Infectious Disease"/>
            <person name="Wu L."/>
            <person name="Ma J."/>
        </authorList>
    </citation>
    <scope>NUCLEOTIDE SEQUENCE [LARGE SCALE GENOMIC DNA]</scope>
    <source>
        <strain evidence="6">KCTC 22280</strain>
    </source>
</reference>
<name>A0ABQ3B1T2_9GAMM</name>
<dbReference type="InterPro" id="IPR056823">
    <property type="entry name" value="TEN-like_YD-shell"/>
</dbReference>
<dbReference type="PANTHER" id="PTHR32305:SF15">
    <property type="entry name" value="PROTEIN RHSA-RELATED"/>
    <property type="match status" value="1"/>
</dbReference>
<dbReference type="Pfam" id="PF25023">
    <property type="entry name" value="TEN_YD-shell"/>
    <property type="match status" value="2"/>
</dbReference>
<protein>
    <submittedName>
        <fullName evidence="5">Type IV secretion protein Rhs</fullName>
    </submittedName>
</protein>
<proteinExistence type="predicted"/>
<keyword evidence="6" id="KW-1185">Reference proteome</keyword>